<dbReference type="InterPro" id="IPR020216">
    <property type="entry name" value="Uncharacterised_YncE"/>
</dbReference>
<name>A0ABX6S798_9BACI</name>
<dbReference type="Proteomes" id="UP000515490">
    <property type="component" value="Chromosome"/>
</dbReference>
<evidence type="ECO:0000313" key="1">
    <source>
        <dbReference type="EMBL" id="QNF29643.1"/>
    </source>
</evidence>
<gene>
    <name evidence="1" type="ORF">HUW50_20400</name>
</gene>
<protein>
    <submittedName>
        <fullName evidence="1">DUF2691 family protein</fullName>
    </submittedName>
</protein>
<keyword evidence="2" id="KW-1185">Reference proteome</keyword>
<sequence length="154" mass="18064">MKRGISFEIPNKYGSFLGEVLQPLEITEFIWLSGGEESYLVEDDELRKPLFTDEINWMDGLLLKELLEDNKYYLIFVDLKAYSKGKNPAYIETYKDFLNSDCELILLVVDSVYVTIYCKDSEKLEAFYDNVKKKGFDNLQYITDKNDTRIKFSV</sequence>
<evidence type="ECO:0000313" key="2">
    <source>
        <dbReference type="Proteomes" id="UP000515490"/>
    </source>
</evidence>
<dbReference type="RefSeq" id="WP_185653169.1">
    <property type="nucleotide sequence ID" value="NZ_CP055263.1"/>
</dbReference>
<accession>A0ABX6S798</accession>
<dbReference type="EMBL" id="CP055263">
    <property type="protein sequence ID" value="QNF29643.1"/>
    <property type="molecule type" value="Genomic_DNA"/>
</dbReference>
<reference evidence="1 2" key="1">
    <citation type="submission" date="2020-06" db="EMBL/GenBank/DDBJ databases">
        <title>Metabacillus dokdonensis sp. nov., isolated from the rhizosphere of Elymus tsukushiensis, a plant native to the Dokdo Islands, Republic of Korea.</title>
        <authorList>
            <person name="Lee S.Y."/>
            <person name="Hwang Y.J."/>
            <person name="Son J.S."/>
            <person name="Ghim S.Y."/>
        </authorList>
    </citation>
    <scope>NUCLEOTIDE SEQUENCE [LARGE SCALE GENOMIC DNA]</scope>
    <source>
        <strain evidence="1 2">KUDC1714</strain>
    </source>
</reference>
<organism evidence="1 2">
    <name type="scientific">Metabacillus elymi</name>
    <dbReference type="NCBI Taxonomy" id="2745198"/>
    <lineage>
        <taxon>Bacteria</taxon>
        <taxon>Bacillati</taxon>
        <taxon>Bacillota</taxon>
        <taxon>Bacilli</taxon>
        <taxon>Bacillales</taxon>
        <taxon>Bacillaceae</taxon>
        <taxon>Metabacillus</taxon>
    </lineage>
</organism>
<proteinExistence type="predicted"/>
<dbReference type="Pfam" id="PF10903">
    <property type="entry name" value="DUF2691"/>
    <property type="match status" value="1"/>
</dbReference>